<evidence type="ECO:0000313" key="1">
    <source>
        <dbReference type="EMBL" id="MBD2776618.1"/>
    </source>
</evidence>
<dbReference type="Gene3D" id="3.30.460.10">
    <property type="entry name" value="Beta Polymerase, domain 2"/>
    <property type="match status" value="1"/>
</dbReference>
<dbReference type="RefSeq" id="WP_190835687.1">
    <property type="nucleotide sequence ID" value="NZ_CAWPPI010000098.1"/>
</dbReference>
<dbReference type="InterPro" id="IPR043519">
    <property type="entry name" value="NT_sf"/>
</dbReference>
<gene>
    <name evidence="1" type="ORF">ICL16_32340</name>
</gene>
<reference evidence="1" key="1">
    <citation type="submission" date="2020-09" db="EMBL/GenBank/DDBJ databases">
        <title>Iningainema tapete sp. nov. (Scytonemataceae, Cyanobacteria) from greenhouses in central Florida (USA) produces two types of nodularin with biosynthetic potential for microcystin-LR and anabaenopeptins.</title>
        <authorList>
            <person name="Berthold D.E."/>
            <person name="Lefler F.W."/>
            <person name="Huang I.-S."/>
            <person name="Abdulla H."/>
            <person name="Zimba P.V."/>
            <person name="Laughinghouse H.D. IV."/>
        </authorList>
    </citation>
    <scope>NUCLEOTIDE SEQUENCE</scope>
    <source>
        <strain evidence="1">BLCCT55</strain>
    </source>
</reference>
<comment type="caution">
    <text evidence="1">The sequence shown here is derived from an EMBL/GenBank/DDBJ whole genome shotgun (WGS) entry which is preliminary data.</text>
</comment>
<protein>
    <recommendedName>
        <fullName evidence="3">Polymerase nucleotidyl transferase domain-containing protein</fullName>
    </recommendedName>
</protein>
<sequence length="245" mass="27909">MEQNQWYHPVVEKVVEEIKVEFGNQLLGILLGRSVVSDSTKAQSDIDIYAVIRSSWRQHRAFAIAGVDVQLWINPAHQIQKQFQNTDAPEILDQFANGQILSDPEGVIAYLVQQAQYIWKQPTPAIPTQQLLKLRAHCIAQLKDAQNLLKVDEKAANFAMFSTLASVLEVHYKLQRRWTVQPKYQLHDLQKHAPEIESLVRCVLSDDMAAQQRYEYLSQLVNQVLQPLGGNSAEWKTTPELLTVG</sequence>
<accession>A0A8J6XKX2</accession>
<name>A0A8J6XKX2_9CYAN</name>
<dbReference type="EMBL" id="JACXAE010000098">
    <property type="protein sequence ID" value="MBD2776618.1"/>
    <property type="molecule type" value="Genomic_DNA"/>
</dbReference>
<dbReference type="Proteomes" id="UP000629098">
    <property type="component" value="Unassembled WGS sequence"/>
</dbReference>
<evidence type="ECO:0000313" key="2">
    <source>
        <dbReference type="Proteomes" id="UP000629098"/>
    </source>
</evidence>
<keyword evidence="2" id="KW-1185">Reference proteome</keyword>
<proteinExistence type="predicted"/>
<dbReference type="AlphaFoldDB" id="A0A8J6XKX2"/>
<organism evidence="1 2">
    <name type="scientific">Iningainema tapete BLCC-T55</name>
    <dbReference type="NCBI Taxonomy" id="2748662"/>
    <lineage>
        <taxon>Bacteria</taxon>
        <taxon>Bacillati</taxon>
        <taxon>Cyanobacteriota</taxon>
        <taxon>Cyanophyceae</taxon>
        <taxon>Nostocales</taxon>
        <taxon>Scytonemataceae</taxon>
        <taxon>Iningainema tapete</taxon>
    </lineage>
</organism>
<evidence type="ECO:0008006" key="3">
    <source>
        <dbReference type="Google" id="ProtNLM"/>
    </source>
</evidence>